<proteinExistence type="predicted"/>
<protein>
    <recommendedName>
        <fullName evidence="4">TolB-like translocation protein</fullName>
    </recommendedName>
</protein>
<sequence length="412" mass="44854">MTLGTTTTATIRTRTRILGAAALLALSAGCTAEATADSGKPATSPPAVRYPHVAEHKFPESYLDNAAMAVHLSTGAYDKPERGLLFMFKKGAVETFRTDGLDGAQLTRDGRRSMWIPQLRSDTVIGLGGRNYPRTATNLASTSHRVGNGYATFFNHRRSDVPSGYEFKIAWTRNGKHQVATIPYFVQTAGVCGGRLYAIGTNRYGPEDPRLQPALLLRIDLTDRARTTLVALEKGTIENNKAGYLGEMLCHAGTPQAIWFSNGTGNNRPPRFWLTRLNPLTRTLVTTMLHNMSPEDDGQHEVPWYAMRSAHQHRGQLYHIDGAGTLRATSPITGKVVSTIPLAGAPRDADASAATGWLGDKLAILYQPDEGDAVLSIYRITDGTQIRAVKVPEVTAAIATDDALWPRDLLLF</sequence>
<dbReference type="Proteomes" id="UP001499978">
    <property type="component" value="Unassembled WGS sequence"/>
</dbReference>
<gene>
    <name evidence="2" type="ORF">GCM10010201_36000</name>
</gene>
<keyword evidence="3" id="KW-1185">Reference proteome</keyword>
<accession>A0ABN3NT93</accession>
<name>A0ABN3NT93_9ACTN</name>
<evidence type="ECO:0000313" key="3">
    <source>
        <dbReference type="Proteomes" id="UP001499978"/>
    </source>
</evidence>
<dbReference type="EMBL" id="BAAARY010000047">
    <property type="protein sequence ID" value="GAA2533305.1"/>
    <property type="molecule type" value="Genomic_DNA"/>
</dbReference>
<feature type="chain" id="PRO_5046218902" description="TolB-like translocation protein" evidence="1">
    <location>
        <begin position="37"/>
        <end position="412"/>
    </location>
</feature>
<organism evidence="2 3">
    <name type="scientific">Pilimelia columellifera subsp. columellifera</name>
    <dbReference type="NCBI Taxonomy" id="706583"/>
    <lineage>
        <taxon>Bacteria</taxon>
        <taxon>Bacillati</taxon>
        <taxon>Actinomycetota</taxon>
        <taxon>Actinomycetes</taxon>
        <taxon>Micromonosporales</taxon>
        <taxon>Micromonosporaceae</taxon>
        <taxon>Pilimelia</taxon>
    </lineage>
</organism>
<keyword evidence="1" id="KW-0732">Signal</keyword>
<reference evidence="2 3" key="1">
    <citation type="journal article" date="2019" name="Int. J. Syst. Evol. Microbiol.">
        <title>The Global Catalogue of Microorganisms (GCM) 10K type strain sequencing project: providing services to taxonomists for standard genome sequencing and annotation.</title>
        <authorList>
            <consortium name="The Broad Institute Genomics Platform"/>
            <consortium name="The Broad Institute Genome Sequencing Center for Infectious Disease"/>
            <person name="Wu L."/>
            <person name="Ma J."/>
        </authorList>
    </citation>
    <scope>NUCLEOTIDE SEQUENCE [LARGE SCALE GENOMIC DNA]</scope>
    <source>
        <strain evidence="2 3">JCM 3367</strain>
    </source>
</reference>
<evidence type="ECO:0000256" key="1">
    <source>
        <dbReference type="SAM" id="SignalP"/>
    </source>
</evidence>
<evidence type="ECO:0000313" key="2">
    <source>
        <dbReference type="EMBL" id="GAA2533305.1"/>
    </source>
</evidence>
<comment type="caution">
    <text evidence="2">The sequence shown here is derived from an EMBL/GenBank/DDBJ whole genome shotgun (WGS) entry which is preliminary data.</text>
</comment>
<feature type="signal peptide" evidence="1">
    <location>
        <begin position="1"/>
        <end position="36"/>
    </location>
</feature>
<dbReference type="RefSeq" id="WP_344174682.1">
    <property type="nucleotide sequence ID" value="NZ_BAAARY010000047.1"/>
</dbReference>
<evidence type="ECO:0008006" key="4">
    <source>
        <dbReference type="Google" id="ProtNLM"/>
    </source>
</evidence>